<dbReference type="GO" id="GO:0006979">
    <property type="term" value="P:response to oxidative stress"/>
    <property type="evidence" value="ECO:0007669"/>
    <property type="project" value="TreeGrafter"/>
</dbReference>
<organism evidence="3 4">
    <name type="scientific">Moesziomyces aphidis</name>
    <name type="common">Pseudozyma aphidis</name>
    <dbReference type="NCBI Taxonomy" id="84754"/>
    <lineage>
        <taxon>Eukaryota</taxon>
        <taxon>Fungi</taxon>
        <taxon>Dikarya</taxon>
        <taxon>Basidiomycota</taxon>
        <taxon>Ustilaginomycotina</taxon>
        <taxon>Ustilaginomycetes</taxon>
        <taxon>Ustilaginales</taxon>
        <taxon>Ustilaginaceae</taxon>
        <taxon>Moesziomyces</taxon>
    </lineage>
</organism>
<evidence type="ECO:0000313" key="4">
    <source>
        <dbReference type="Proteomes" id="UP000019462"/>
    </source>
</evidence>
<dbReference type="PANTHER" id="PTHR12910:SF2">
    <property type="entry name" value="NADH DEHYDROGENASE [UBIQUINONE] 1 ALPHA SUBCOMPLEX SUBUNIT 12"/>
    <property type="match status" value="1"/>
</dbReference>
<dbReference type="GO" id="GO:0045271">
    <property type="term" value="C:respiratory chain complex I"/>
    <property type="evidence" value="ECO:0007669"/>
    <property type="project" value="InterPro"/>
</dbReference>
<evidence type="ECO:0000256" key="2">
    <source>
        <dbReference type="RuleBase" id="RU363103"/>
    </source>
</evidence>
<dbReference type="Pfam" id="PF05071">
    <property type="entry name" value="NDUFA12"/>
    <property type="match status" value="1"/>
</dbReference>
<accession>W3VND8</accession>
<keyword evidence="2" id="KW-0249">Electron transport</keyword>
<dbReference type="Proteomes" id="UP000019462">
    <property type="component" value="Unassembled WGS sequence"/>
</dbReference>
<dbReference type="PANTHER" id="PTHR12910">
    <property type="entry name" value="NADH-UBIQUINONE OXIDOREDUCTASE SUBUNIT B17.2"/>
    <property type="match status" value="1"/>
</dbReference>
<comment type="function">
    <text evidence="2">Accessory subunit of the mitochondrial membrane respiratory chain NADH dehydrogenase (Complex I), that is believed not to be involved in catalysis. Complex I functions in the transfer of electrons from NADH to the respiratory chain. The immediate electron acceptor for the enzyme is believed to be ubiquinone.</text>
</comment>
<keyword evidence="2" id="KW-0999">Mitochondrion inner membrane</keyword>
<dbReference type="OrthoDB" id="274641at2759"/>
<evidence type="ECO:0000313" key="3">
    <source>
        <dbReference type="EMBL" id="ETS62277.1"/>
    </source>
</evidence>
<comment type="similarity">
    <text evidence="1 2">Belongs to the complex I NDUFA12 subunit family.</text>
</comment>
<keyword evidence="2" id="KW-0496">Mitochondrion</keyword>
<dbReference type="GO" id="GO:0005743">
    <property type="term" value="C:mitochondrial inner membrane"/>
    <property type="evidence" value="ECO:0007669"/>
    <property type="project" value="UniProtKB-SubCell"/>
</dbReference>
<dbReference type="AlphaFoldDB" id="W3VND8"/>
<keyword evidence="2" id="KW-0813">Transport</keyword>
<dbReference type="InterPro" id="IPR007763">
    <property type="entry name" value="NDUFA12"/>
</dbReference>
<keyword evidence="4" id="KW-1185">Reference proteome</keyword>
<name>W3VND8_MOEAP</name>
<comment type="caution">
    <text evidence="3">The sequence shown here is derived from an EMBL/GenBank/DDBJ whole genome shotgun (WGS) entry which is preliminary data.</text>
</comment>
<sequence>MVRLASHGRPTDVTRITPLQVERTRAKLSYAEPLALTVHPSAFHHPRATYAAMSLARTINYIRKEGIKKFWRDLNYIGDAKSGRLVGIDRNGNKFYENHDEFPLRHRWVDYAADNEFNASQVDPLWHSWLHHIRQKPPHEDAGIQKMTQSWMTPPRENITGTRGGFKTYNTTKPKISAWEPKVAERG</sequence>
<protein>
    <recommendedName>
        <fullName evidence="2">NADH dehydrogenase [ubiquinone] 1 alpha subcomplex subunit</fullName>
    </recommendedName>
</protein>
<gene>
    <name evidence="3" type="ORF">PaG_03350</name>
</gene>
<keyword evidence="2" id="KW-0472">Membrane</keyword>
<reference evidence="3 4" key="1">
    <citation type="journal article" date="2014" name="Genome Announc.">
        <title>Genome sequence of the basidiomycetous fungus Pseudozyma aphidis DSM70725, an efficient producer of biosurfactant mannosylerythritol lipids.</title>
        <authorList>
            <person name="Lorenz S."/>
            <person name="Guenther M."/>
            <person name="Grumaz C."/>
            <person name="Rupp S."/>
            <person name="Zibek S."/>
            <person name="Sohn K."/>
        </authorList>
    </citation>
    <scope>NUCLEOTIDE SEQUENCE [LARGE SCALE GENOMIC DNA]</scope>
    <source>
        <strain evidence="4">ATCC 32657 / CBS 517.83 / DSM 70725 / JCM 10318 / NBRC 10182 / NRRL Y-7954 / St-0401</strain>
    </source>
</reference>
<keyword evidence="2" id="KW-0679">Respiratory chain</keyword>
<comment type="subcellular location">
    <subcellularLocation>
        <location evidence="2">Mitochondrion inner membrane</location>
        <topology evidence="2">Peripheral membrane protein</topology>
        <orientation evidence="2">Matrix side</orientation>
    </subcellularLocation>
</comment>
<proteinExistence type="inferred from homology"/>
<dbReference type="EMBL" id="AWNI01000011">
    <property type="protein sequence ID" value="ETS62277.1"/>
    <property type="molecule type" value="Genomic_DNA"/>
</dbReference>
<dbReference type="HOGENOM" id="CLU_110455_2_1_1"/>
<evidence type="ECO:0000256" key="1">
    <source>
        <dbReference type="ARBA" id="ARBA00007355"/>
    </source>
</evidence>